<protein>
    <submittedName>
        <fullName evidence="3">Universal stress protein</fullName>
    </submittedName>
</protein>
<keyword evidence="4" id="KW-1185">Reference proteome</keyword>
<comment type="similarity">
    <text evidence="1">Belongs to the universal stress protein A family.</text>
</comment>
<dbReference type="PRINTS" id="PR01438">
    <property type="entry name" value="UNVRSLSTRESS"/>
</dbReference>
<evidence type="ECO:0000313" key="4">
    <source>
        <dbReference type="Proteomes" id="UP001629274"/>
    </source>
</evidence>
<dbReference type="InterPro" id="IPR006015">
    <property type="entry name" value="Universal_stress_UspA"/>
</dbReference>
<dbReference type="Gene3D" id="3.40.50.620">
    <property type="entry name" value="HUPs"/>
    <property type="match status" value="2"/>
</dbReference>
<evidence type="ECO:0000259" key="2">
    <source>
        <dbReference type="Pfam" id="PF00582"/>
    </source>
</evidence>
<dbReference type="InterPro" id="IPR014729">
    <property type="entry name" value="Rossmann-like_a/b/a_fold"/>
</dbReference>
<dbReference type="EMBL" id="JAQQDR010000002">
    <property type="protein sequence ID" value="MFM0237383.1"/>
    <property type="molecule type" value="Genomic_DNA"/>
</dbReference>
<dbReference type="PANTHER" id="PTHR46268:SF6">
    <property type="entry name" value="UNIVERSAL STRESS PROTEIN UP12"/>
    <property type="match status" value="1"/>
</dbReference>
<name>A0ABW9BCW8_9BURK</name>
<proteinExistence type="inferred from homology"/>
<evidence type="ECO:0000256" key="1">
    <source>
        <dbReference type="ARBA" id="ARBA00008791"/>
    </source>
</evidence>
<dbReference type="CDD" id="cd00293">
    <property type="entry name" value="USP-like"/>
    <property type="match status" value="2"/>
</dbReference>
<evidence type="ECO:0000313" key="3">
    <source>
        <dbReference type="EMBL" id="MFM0237383.1"/>
    </source>
</evidence>
<dbReference type="SUPFAM" id="SSF52402">
    <property type="entry name" value="Adenine nucleotide alpha hydrolases-like"/>
    <property type="match status" value="2"/>
</dbReference>
<sequence length="317" mass="33608">MNSPHAGGDARCAIGRVFLAVDSSPESARAAAYVSHMTLPGARIRIASVAENPRVMLPLTSTTDAELQLARDELARDAGEAVARARALFADAGIEVESGVIEISRQGGYTANALIDAAAEWKADLLVVGARQHHGMLRWIEGTVSEFVTTAAPCSILVVPASYEADIQLSPRRMLFALDGSAASLDALHFGLQLATPECHLRAIYVIDRGARLTDLAPMRDIVEAFVEEGNVVLAAAARVFADLPNASETAFVETAKARDDVSHAIVRDAGQWGADLIVVGTHGRRGVARWLLGSVAARTARIVHTPLLMARPAPEA</sequence>
<gene>
    <name evidence="3" type="ORF">PQR03_04505</name>
</gene>
<feature type="domain" description="UspA" evidence="2">
    <location>
        <begin position="172"/>
        <end position="312"/>
    </location>
</feature>
<dbReference type="Proteomes" id="UP001629274">
    <property type="component" value="Unassembled WGS sequence"/>
</dbReference>
<reference evidence="3 4" key="1">
    <citation type="journal article" date="2024" name="Chem. Sci.">
        <title>Discovery of megapolipeptins by genome mining of a Burkholderiales bacteria collection.</title>
        <authorList>
            <person name="Paulo B.S."/>
            <person name="Recchia M.J.J."/>
            <person name="Lee S."/>
            <person name="Fergusson C.H."/>
            <person name="Romanowski S.B."/>
            <person name="Hernandez A."/>
            <person name="Krull N."/>
            <person name="Liu D.Y."/>
            <person name="Cavanagh H."/>
            <person name="Bos A."/>
            <person name="Gray C.A."/>
            <person name="Murphy B.T."/>
            <person name="Linington R.G."/>
            <person name="Eustaquio A.S."/>
        </authorList>
    </citation>
    <scope>NUCLEOTIDE SEQUENCE [LARGE SCALE GENOMIC DNA]</scope>
    <source>
        <strain evidence="3 4">RL17-351-BIE-A</strain>
    </source>
</reference>
<accession>A0ABW9BCW8</accession>
<dbReference type="Pfam" id="PF00582">
    <property type="entry name" value="Usp"/>
    <property type="match status" value="2"/>
</dbReference>
<dbReference type="RefSeq" id="WP_408258201.1">
    <property type="nucleotide sequence ID" value="NZ_JAQQCK010000001.1"/>
</dbReference>
<comment type="caution">
    <text evidence="3">The sequence shown here is derived from an EMBL/GenBank/DDBJ whole genome shotgun (WGS) entry which is preliminary data.</text>
</comment>
<dbReference type="InterPro" id="IPR006016">
    <property type="entry name" value="UspA"/>
</dbReference>
<dbReference type="PANTHER" id="PTHR46268">
    <property type="entry name" value="STRESS RESPONSE PROTEIN NHAX"/>
    <property type="match status" value="1"/>
</dbReference>
<feature type="domain" description="UspA" evidence="2">
    <location>
        <begin position="16"/>
        <end position="160"/>
    </location>
</feature>
<organism evidence="3 4">
    <name type="scientific">Paraburkholderia phytofirmans</name>
    <dbReference type="NCBI Taxonomy" id="261302"/>
    <lineage>
        <taxon>Bacteria</taxon>
        <taxon>Pseudomonadati</taxon>
        <taxon>Pseudomonadota</taxon>
        <taxon>Betaproteobacteria</taxon>
        <taxon>Burkholderiales</taxon>
        <taxon>Burkholderiaceae</taxon>
        <taxon>Paraburkholderia</taxon>
    </lineage>
</organism>